<comment type="caution">
    <text evidence="5">The sequence shown here is derived from an EMBL/GenBank/DDBJ whole genome shotgun (WGS) entry which is preliminary data.</text>
</comment>
<keyword evidence="6" id="KW-1185">Reference proteome</keyword>
<dbReference type="InterPro" id="IPR003593">
    <property type="entry name" value="AAA+_ATPase"/>
</dbReference>
<reference evidence="6" key="1">
    <citation type="journal article" date="2019" name="Int. J. Syst. Evol. Microbiol.">
        <title>The Global Catalogue of Microorganisms (GCM) 10K type strain sequencing project: providing services to taxonomists for standard genome sequencing and annotation.</title>
        <authorList>
            <consortium name="The Broad Institute Genomics Platform"/>
            <consortium name="The Broad Institute Genome Sequencing Center for Infectious Disease"/>
            <person name="Wu L."/>
            <person name="Ma J."/>
        </authorList>
    </citation>
    <scope>NUCLEOTIDE SEQUENCE [LARGE SCALE GENOMIC DNA]</scope>
    <source>
        <strain evidence="6">CCUG 56607</strain>
    </source>
</reference>
<dbReference type="RefSeq" id="WP_386056645.1">
    <property type="nucleotide sequence ID" value="NZ_JBHTKL010000001.1"/>
</dbReference>
<dbReference type="InterPro" id="IPR000641">
    <property type="entry name" value="CbxX/CfxQ"/>
</dbReference>
<evidence type="ECO:0000256" key="1">
    <source>
        <dbReference type="ARBA" id="ARBA00010378"/>
    </source>
</evidence>
<comment type="similarity">
    <text evidence="1">Belongs to the CbxX/CfxQ family.</text>
</comment>
<dbReference type="PRINTS" id="PR00819">
    <property type="entry name" value="CBXCFQXSUPER"/>
</dbReference>
<dbReference type="SUPFAM" id="SSF52540">
    <property type="entry name" value="P-loop containing nucleoside triphosphate hydrolases"/>
    <property type="match status" value="1"/>
</dbReference>
<dbReference type="SMART" id="SM00382">
    <property type="entry name" value="AAA"/>
    <property type="match status" value="1"/>
</dbReference>
<sequence>MSSHLTKNHQGQINIVLRDHKKEKTGGASRVELTQTANYPYEIIDRHLEAFVGMERLREKVKEIYAQVLISEKRRQMGLLGDRQVLHMMFKGNPGTGKTTVARALAKIFHEMELLEKGHFIEADRSDLVGEYIGHTAQKTKDLIKKALGGVLFIDEAYSLARGGEKDFGKEAVDTIVKCMEDHHNEFIIILAGYPKEMERFTSLNPGLKSRFPISLDFPDYDSGELLEIAIDMVQDKQYRFSKQAEWKLRQHFQQLLKNKPYNFSNGRHVRNIVEDAVRKHAIRVVEHPAPNAELLMTIESRDLQLEEKKEMPMI</sequence>
<keyword evidence="2" id="KW-0547">Nucleotide-binding</keyword>
<evidence type="ECO:0000256" key="2">
    <source>
        <dbReference type="ARBA" id="ARBA00022741"/>
    </source>
</evidence>
<evidence type="ECO:0000256" key="3">
    <source>
        <dbReference type="ARBA" id="ARBA00022840"/>
    </source>
</evidence>
<evidence type="ECO:0000259" key="4">
    <source>
        <dbReference type="SMART" id="SM00382"/>
    </source>
</evidence>
<evidence type="ECO:0000313" key="6">
    <source>
        <dbReference type="Proteomes" id="UP001596990"/>
    </source>
</evidence>
<name>A0ABW3KXA0_9BACI</name>
<protein>
    <submittedName>
        <fullName evidence="5">AAA family ATPase</fullName>
    </submittedName>
</protein>
<dbReference type="InterPro" id="IPR050773">
    <property type="entry name" value="CbxX/CfxQ_RuBisCO_ESX"/>
</dbReference>
<dbReference type="PANTHER" id="PTHR43392">
    <property type="entry name" value="AAA-TYPE ATPASE FAMILY PROTEIN / ANKYRIN REPEAT FAMILY PROTEIN"/>
    <property type="match status" value="1"/>
</dbReference>
<keyword evidence="3" id="KW-0067">ATP-binding</keyword>
<dbReference type="Pfam" id="PF17866">
    <property type="entry name" value="AAA_lid_6"/>
    <property type="match status" value="1"/>
</dbReference>
<dbReference type="EMBL" id="JBHTKL010000001">
    <property type="protein sequence ID" value="MFD1018275.1"/>
    <property type="molecule type" value="Genomic_DNA"/>
</dbReference>
<feature type="domain" description="AAA+ ATPase" evidence="4">
    <location>
        <begin position="84"/>
        <end position="222"/>
    </location>
</feature>
<accession>A0ABW3KXA0</accession>
<dbReference type="Gene3D" id="3.40.50.300">
    <property type="entry name" value="P-loop containing nucleotide triphosphate hydrolases"/>
    <property type="match status" value="1"/>
</dbReference>
<dbReference type="Pfam" id="PF00004">
    <property type="entry name" value="AAA"/>
    <property type="match status" value="1"/>
</dbReference>
<dbReference type="CDD" id="cd00009">
    <property type="entry name" value="AAA"/>
    <property type="match status" value="1"/>
</dbReference>
<dbReference type="Proteomes" id="UP001596990">
    <property type="component" value="Unassembled WGS sequence"/>
</dbReference>
<dbReference type="InterPro" id="IPR041627">
    <property type="entry name" value="AAA_lid_6"/>
</dbReference>
<dbReference type="InterPro" id="IPR003959">
    <property type="entry name" value="ATPase_AAA_core"/>
</dbReference>
<organism evidence="5 6">
    <name type="scientific">Thalassobacillus hwangdonensis</name>
    <dbReference type="NCBI Taxonomy" id="546108"/>
    <lineage>
        <taxon>Bacteria</taxon>
        <taxon>Bacillati</taxon>
        <taxon>Bacillota</taxon>
        <taxon>Bacilli</taxon>
        <taxon>Bacillales</taxon>
        <taxon>Bacillaceae</taxon>
        <taxon>Thalassobacillus</taxon>
    </lineage>
</organism>
<evidence type="ECO:0000313" key="5">
    <source>
        <dbReference type="EMBL" id="MFD1018275.1"/>
    </source>
</evidence>
<dbReference type="PANTHER" id="PTHR43392:SF2">
    <property type="entry name" value="AAA-TYPE ATPASE FAMILY PROTEIN _ ANKYRIN REPEAT FAMILY PROTEIN"/>
    <property type="match status" value="1"/>
</dbReference>
<dbReference type="Gene3D" id="1.10.8.60">
    <property type="match status" value="1"/>
</dbReference>
<gene>
    <name evidence="5" type="ORF">ACFQ2J_03585</name>
</gene>
<dbReference type="InterPro" id="IPR027417">
    <property type="entry name" value="P-loop_NTPase"/>
</dbReference>
<proteinExistence type="inferred from homology"/>